<dbReference type="GO" id="GO:0036431">
    <property type="term" value="F:dCMP kinase activity"/>
    <property type="evidence" value="ECO:0007669"/>
    <property type="project" value="InterPro"/>
</dbReference>
<dbReference type="GO" id="GO:0005829">
    <property type="term" value="C:cytosol"/>
    <property type="evidence" value="ECO:0007669"/>
    <property type="project" value="TreeGrafter"/>
</dbReference>
<comment type="catalytic activity">
    <reaction evidence="8">
        <text>CMP + ATP = CDP + ADP</text>
        <dbReference type="Rhea" id="RHEA:11600"/>
        <dbReference type="ChEBI" id="CHEBI:30616"/>
        <dbReference type="ChEBI" id="CHEBI:58069"/>
        <dbReference type="ChEBI" id="CHEBI:60377"/>
        <dbReference type="ChEBI" id="CHEBI:456216"/>
        <dbReference type="EC" id="2.7.4.25"/>
    </reaction>
</comment>
<evidence type="ECO:0000256" key="8">
    <source>
        <dbReference type="ARBA" id="ARBA00048478"/>
    </source>
</evidence>
<name>A0A7S3GLQ8_9EUKA</name>
<proteinExistence type="inferred from homology"/>
<gene>
    <name evidence="11" type="ORF">PBIL07802_LOCUS32881</name>
</gene>
<keyword evidence="9" id="KW-0732">Signal</keyword>
<dbReference type="Pfam" id="PF02224">
    <property type="entry name" value="Cytidylate_kin"/>
    <property type="match status" value="1"/>
</dbReference>
<dbReference type="InterPro" id="IPR011994">
    <property type="entry name" value="Cytidylate_kinase_dom"/>
</dbReference>
<evidence type="ECO:0000256" key="4">
    <source>
        <dbReference type="ARBA" id="ARBA00022741"/>
    </source>
</evidence>
<dbReference type="SUPFAM" id="SSF52540">
    <property type="entry name" value="P-loop containing nucleoside triphosphate hydrolases"/>
    <property type="match status" value="1"/>
</dbReference>
<dbReference type="EMBL" id="HBIB01049795">
    <property type="protein sequence ID" value="CAE0270526.1"/>
    <property type="molecule type" value="Transcribed_RNA"/>
</dbReference>
<keyword evidence="3" id="KW-0808">Transferase</keyword>
<evidence type="ECO:0000256" key="6">
    <source>
        <dbReference type="ARBA" id="ARBA00022840"/>
    </source>
</evidence>
<comment type="catalytic activity">
    <reaction evidence="7">
        <text>dCMP + ATP = dCDP + ADP</text>
        <dbReference type="Rhea" id="RHEA:25094"/>
        <dbReference type="ChEBI" id="CHEBI:30616"/>
        <dbReference type="ChEBI" id="CHEBI:57566"/>
        <dbReference type="ChEBI" id="CHEBI:58593"/>
        <dbReference type="ChEBI" id="CHEBI:456216"/>
        <dbReference type="EC" id="2.7.4.25"/>
    </reaction>
</comment>
<dbReference type="CDD" id="cd02020">
    <property type="entry name" value="CMPK"/>
    <property type="match status" value="1"/>
</dbReference>
<dbReference type="GO" id="GO:0005524">
    <property type="term" value="F:ATP binding"/>
    <property type="evidence" value="ECO:0007669"/>
    <property type="project" value="UniProtKB-KW"/>
</dbReference>
<dbReference type="GO" id="GO:0015949">
    <property type="term" value="P:nucleobase-containing small molecule interconversion"/>
    <property type="evidence" value="ECO:0007669"/>
    <property type="project" value="TreeGrafter"/>
</dbReference>
<dbReference type="Gene3D" id="3.40.50.300">
    <property type="entry name" value="P-loop containing nucleotide triphosphate hydrolases"/>
    <property type="match status" value="1"/>
</dbReference>
<evidence type="ECO:0000313" key="11">
    <source>
        <dbReference type="EMBL" id="CAE0270526.1"/>
    </source>
</evidence>
<reference evidence="11" key="1">
    <citation type="submission" date="2021-01" db="EMBL/GenBank/DDBJ databases">
        <authorList>
            <person name="Corre E."/>
            <person name="Pelletier E."/>
            <person name="Niang G."/>
            <person name="Scheremetjew M."/>
            <person name="Finn R."/>
            <person name="Kale V."/>
            <person name="Holt S."/>
            <person name="Cochrane G."/>
            <person name="Meng A."/>
            <person name="Brown T."/>
            <person name="Cohen L."/>
        </authorList>
    </citation>
    <scope>NUCLEOTIDE SEQUENCE</scope>
    <source>
        <strain evidence="11">NIES-2562</strain>
    </source>
</reference>
<feature type="chain" id="PRO_5030599240" description="(d)CMP kinase" evidence="9">
    <location>
        <begin position="19"/>
        <end position="264"/>
    </location>
</feature>
<evidence type="ECO:0000256" key="2">
    <source>
        <dbReference type="ARBA" id="ARBA00012906"/>
    </source>
</evidence>
<accession>A0A7S3GLQ8</accession>
<evidence type="ECO:0000256" key="7">
    <source>
        <dbReference type="ARBA" id="ARBA00047615"/>
    </source>
</evidence>
<feature type="domain" description="Cytidylate kinase" evidence="10">
    <location>
        <begin position="39"/>
        <end position="254"/>
    </location>
</feature>
<evidence type="ECO:0000256" key="9">
    <source>
        <dbReference type="SAM" id="SignalP"/>
    </source>
</evidence>
<keyword evidence="6" id="KW-0067">ATP-binding</keyword>
<evidence type="ECO:0000256" key="5">
    <source>
        <dbReference type="ARBA" id="ARBA00022777"/>
    </source>
</evidence>
<evidence type="ECO:0000259" key="10">
    <source>
        <dbReference type="Pfam" id="PF02224"/>
    </source>
</evidence>
<protein>
    <recommendedName>
        <fullName evidence="2">(d)CMP kinase</fullName>
        <ecNumber evidence="2">2.7.4.25</ecNumber>
    </recommendedName>
</protein>
<dbReference type="EC" id="2.7.4.25" evidence="2"/>
<sequence>MLPLFFFLLCTLFRLKLARPTFPFLFRSFHSSIAAMVKVAVDGPAGSGKSSTARAVAKRLQLTYIDTGAMYRSVALACIKQGVNVEEKEAVVNVAKNVSIGFSSKEDALHVLLDGEDVTDEIRTVEVNKKVSPVASNAEVRKILVAHQQHLGSTDPRGVVMDGRDIGTVVFPDAEVKVYMEASSKMRAERRLKEMREKGNADITVDEVEADIIRRDEVDSTREASPLKPAEDAVHIDTTSLVFADQVEKVCELIAPHLPSPPLE</sequence>
<keyword evidence="4" id="KW-0547">Nucleotide-binding</keyword>
<feature type="signal peptide" evidence="9">
    <location>
        <begin position="1"/>
        <end position="18"/>
    </location>
</feature>
<comment type="similarity">
    <text evidence="1">Belongs to the cytidylate kinase family. Type 1 subfamily.</text>
</comment>
<dbReference type="HAMAP" id="MF_00238">
    <property type="entry name" value="Cytidyl_kinase_type1"/>
    <property type="match status" value="1"/>
</dbReference>
<dbReference type="PANTHER" id="PTHR21299:SF2">
    <property type="entry name" value="CYTIDYLATE KINASE"/>
    <property type="match status" value="1"/>
</dbReference>
<dbReference type="InterPro" id="IPR003136">
    <property type="entry name" value="Cytidylate_kin"/>
</dbReference>
<organism evidence="11">
    <name type="scientific">Palpitomonas bilix</name>
    <dbReference type="NCBI Taxonomy" id="652834"/>
    <lineage>
        <taxon>Eukaryota</taxon>
        <taxon>Eukaryota incertae sedis</taxon>
    </lineage>
</organism>
<keyword evidence="5" id="KW-0418">Kinase</keyword>
<dbReference type="AlphaFoldDB" id="A0A7S3GLQ8"/>
<dbReference type="InterPro" id="IPR027417">
    <property type="entry name" value="P-loop_NTPase"/>
</dbReference>
<dbReference type="PANTHER" id="PTHR21299">
    <property type="entry name" value="CYTIDYLATE KINASE/PANTOATE-BETA-ALANINE LIGASE"/>
    <property type="match status" value="1"/>
</dbReference>
<dbReference type="NCBIfam" id="TIGR00017">
    <property type="entry name" value="cmk"/>
    <property type="match status" value="1"/>
</dbReference>
<evidence type="ECO:0000256" key="1">
    <source>
        <dbReference type="ARBA" id="ARBA00009427"/>
    </source>
</evidence>
<evidence type="ECO:0000256" key="3">
    <source>
        <dbReference type="ARBA" id="ARBA00022679"/>
    </source>
</evidence>